<keyword evidence="4" id="KW-1185">Reference proteome</keyword>
<reference evidence="3 4" key="1">
    <citation type="submission" date="2019-09" db="EMBL/GenBank/DDBJ databases">
        <authorList>
            <person name="Wang X."/>
        </authorList>
    </citation>
    <scope>NUCLEOTIDE SEQUENCE [LARGE SCALE GENOMIC DNA]</scope>
    <source>
        <strain evidence="3 4">CICC 11023</strain>
    </source>
</reference>
<comment type="similarity">
    <text evidence="1">Belongs to the DprA/Smf family.</text>
</comment>
<dbReference type="PANTHER" id="PTHR43022">
    <property type="entry name" value="PROTEIN SMF"/>
    <property type="match status" value="1"/>
</dbReference>
<dbReference type="InterPro" id="IPR057666">
    <property type="entry name" value="DrpA_SLOG"/>
</dbReference>
<feature type="domain" description="Smf/DprA SLOG" evidence="2">
    <location>
        <begin position="198"/>
        <end position="416"/>
    </location>
</feature>
<dbReference type="InterPro" id="IPR003488">
    <property type="entry name" value="DprA"/>
</dbReference>
<dbReference type="Proteomes" id="UP000323876">
    <property type="component" value="Unassembled WGS sequence"/>
</dbReference>
<comment type="caution">
    <text evidence="3">The sequence shown here is derived from an EMBL/GenBank/DDBJ whole genome shotgun (WGS) entry which is preliminary data.</text>
</comment>
<gene>
    <name evidence="3" type="primary">dprA</name>
    <name evidence="3" type="ORF">F3087_41650</name>
</gene>
<proteinExistence type="inferred from homology"/>
<dbReference type="AlphaFoldDB" id="A0A5N0DWE3"/>
<dbReference type="PANTHER" id="PTHR43022:SF1">
    <property type="entry name" value="PROTEIN SMF"/>
    <property type="match status" value="1"/>
</dbReference>
<sequence length="440" mass="46081">MVNVFPHQVVSHAALPGSRAGVHAHPNMQHFRSRAYRSVWTTLSSHSTYPLRMPPPTPEKEFRHEKPFVCLFFGDIQDQFHTFRYPPRRPTTAGQGPSRYQVPRGAAFPGGALGVREGSAVSTDTRRRAWALLSRAASGPCPALHTLIAQVGVEDAARAVTAGDVPVAVNPHVLERANPDAAQGDLDRMSRAGGRLVTPDDDEWPCGPLADFDNTDSCPDFAAPLALWVRGPLSLRVATENAIAVIGARCSTEYGNRVATDLAGALAVRGLTIVSGAAFGIDAMAHRATLAVGGATVAVMACGADLPYPSQHVSLLAEIAESGLIVSELPPGTPVSKSQFLARNRITAGLSGAVVAVEASMRSGTTNSIRWANRLQRPTFAIPGPVTSVASTGCNRMIADGHARLVTCAAEVLSALPASPPIVNPDAAGAGPHSAPGVLR</sequence>
<protein>
    <submittedName>
        <fullName evidence="3">DNA-protecting protein DprA</fullName>
    </submittedName>
</protein>
<evidence type="ECO:0000313" key="4">
    <source>
        <dbReference type="Proteomes" id="UP000323876"/>
    </source>
</evidence>
<dbReference type="EMBL" id="VXLC01000035">
    <property type="protein sequence ID" value="KAA8880379.1"/>
    <property type="molecule type" value="Genomic_DNA"/>
</dbReference>
<evidence type="ECO:0000313" key="3">
    <source>
        <dbReference type="EMBL" id="KAA8880379.1"/>
    </source>
</evidence>
<dbReference type="SUPFAM" id="SSF102405">
    <property type="entry name" value="MCP/YpsA-like"/>
    <property type="match status" value="1"/>
</dbReference>
<evidence type="ECO:0000256" key="1">
    <source>
        <dbReference type="ARBA" id="ARBA00006525"/>
    </source>
</evidence>
<organism evidence="3 4">
    <name type="scientific">Nocardia colli</name>
    <dbReference type="NCBI Taxonomy" id="2545717"/>
    <lineage>
        <taxon>Bacteria</taxon>
        <taxon>Bacillati</taxon>
        <taxon>Actinomycetota</taxon>
        <taxon>Actinomycetes</taxon>
        <taxon>Mycobacteriales</taxon>
        <taxon>Nocardiaceae</taxon>
        <taxon>Nocardia</taxon>
    </lineage>
</organism>
<accession>A0A5N0DWE3</accession>
<dbReference type="Pfam" id="PF02481">
    <property type="entry name" value="DNA_processg_A"/>
    <property type="match status" value="1"/>
</dbReference>
<evidence type="ECO:0000259" key="2">
    <source>
        <dbReference type="Pfam" id="PF02481"/>
    </source>
</evidence>
<name>A0A5N0DWE3_9NOCA</name>
<dbReference type="GO" id="GO:0009294">
    <property type="term" value="P:DNA-mediated transformation"/>
    <property type="evidence" value="ECO:0007669"/>
    <property type="project" value="InterPro"/>
</dbReference>
<dbReference type="NCBIfam" id="TIGR00732">
    <property type="entry name" value="dprA"/>
    <property type="match status" value="1"/>
</dbReference>
<dbReference type="Gene3D" id="3.40.50.450">
    <property type="match status" value="1"/>
</dbReference>
<dbReference type="OrthoDB" id="9785707at2"/>